<organism evidence="4 5">
    <name type="scientific">Paraferrimonas sedimenticola</name>
    <dbReference type="NCBI Taxonomy" id="375674"/>
    <lineage>
        <taxon>Bacteria</taxon>
        <taxon>Pseudomonadati</taxon>
        <taxon>Pseudomonadota</taxon>
        <taxon>Gammaproteobacteria</taxon>
        <taxon>Alteromonadales</taxon>
        <taxon>Ferrimonadaceae</taxon>
        <taxon>Paraferrimonas</taxon>
    </lineage>
</organism>
<proteinExistence type="predicted"/>
<dbReference type="InterPro" id="IPR029787">
    <property type="entry name" value="Nucleotide_cyclase"/>
</dbReference>
<evidence type="ECO:0000313" key="5">
    <source>
        <dbReference type="Proteomes" id="UP001161422"/>
    </source>
</evidence>
<dbReference type="InterPro" id="IPR052155">
    <property type="entry name" value="Biofilm_reg_signaling"/>
</dbReference>
<dbReference type="Pfam" id="PF00563">
    <property type="entry name" value="EAL"/>
    <property type="match status" value="1"/>
</dbReference>
<dbReference type="Pfam" id="PF08447">
    <property type="entry name" value="PAS_3"/>
    <property type="match status" value="1"/>
</dbReference>
<dbReference type="SMART" id="SM00267">
    <property type="entry name" value="GGDEF"/>
    <property type="match status" value="1"/>
</dbReference>
<dbReference type="PANTHER" id="PTHR44757">
    <property type="entry name" value="DIGUANYLATE CYCLASE DGCP"/>
    <property type="match status" value="1"/>
</dbReference>
<feature type="domain" description="GGDEF" evidence="3">
    <location>
        <begin position="426"/>
        <end position="562"/>
    </location>
</feature>
<dbReference type="SMART" id="SM00052">
    <property type="entry name" value="EAL"/>
    <property type="match status" value="1"/>
</dbReference>
<dbReference type="InterPro" id="IPR043128">
    <property type="entry name" value="Rev_trsase/Diguanyl_cyclase"/>
</dbReference>
<evidence type="ECO:0000256" key="1">
    <source>
        <dbReference type="SAM" id="Phobius"/>
    </source>
</evidence>
<dbReference type="PROSITE" id="PS50883">
    <property type="entry name" value="EAL"/>
    <property type="match status" value="1"/>
</dbReference>
<dbReference type="SUPFAM" id="SSF141868">
    <property type="entry name" value="EAL domain-like"/>
    <property type="match status" value="1"/>
</dbReference>
<evidence type="ECO:0000259" key="2">
    <source>
        <dbReference type="PROSITE" id="PS50883"/>
    </source>
</evidence>
<gene>
    <name evidence="4" type="ORF">GCM10007895_31110</name>
</gene>
<protein>
    <recommendedName>
        <fullName evidence="6">Diguanylate cyclase (GGDEF) domain-containing protein</fullName>
    </recommendedName>
</protein>
<dbReference type="Gene3D" id="3.30.450.20">
    <property type="entry name" value="PAS domain"/>
    <property type="match status" value="1"/>
</dbReference>
<dbReference type="InterPro" id="IPR000160">
    <property type="entry name" value="GGDEF_dom"/>
</dbReference>
<dbReference type="PANTHER" id="PTHR44757:SF2">
    <property type="entry name" value="BIOFILM ARCHITECTURE MAINTENANCE PROTEIN MBAA"/>
    <property type="match status" value="1"/>
</dbReference>
<dbReference type="Pfam" id="PF00990">
    <property type="entry name" value="GGDEF"/>
    <property type="match status" value="1"/>
</dbReference>
<dbReference type="CDD" id="cd01948">
    <property type="entry name" value="EAL"/>
    <property type="match status" value="1"/>
</dbReference>
<dbReference type="Gene3D" id="3.20.20.450">
    <property type="entry name" value="EAL domain"/>
    <property type="match status" value="1"/>
</dbReference>
<dbReference type="AlphaFoldDB" id="A0AA37RYT4"/>
<keyword evidence="1" id="KW-1133">Transmembrane helix</keyword>
<dbReference type="RefSeq" id="WP_095507116.1">
    <property type="nucleotide sequence ID" value="NZ_BSNC01000011.1"/>
</dbReference>
<dbReference type="SUPFAM" id="SSF55073">
    <property type="entry name" value="Nucleotide cyclase"/>
    <property type="match status" value="1"/>
</dbReference>
<dbReference type="CDD" id="cd01949">
    <property type="entry name" value="GGDEF"/>
    <property type="match status" value="1"/>
</dbReference>
<keyword evidence="1" id="KW-0472">Membrane</keyword>
<reference evidence="4" key="2">
    <citation type="submission" date="2023-01" db="EMBL/GenBank/DDBJ databases">
        <title>Draft genome sequence of Paraferrimonas sedimenticola strain NBRC 101628.</title>
        <authorList>
            <person name="Sun Q."/>
            <person name="Mori K."/>
        </authorList>
    </citation>
    <scope>NUCLEOTIDE SEQUENCE</scope>
    <source>
        <strain evidence="4">NBRC 101628</strain>
    </source>
</reference>
<accession>A0AA37RYT4</accession>
<dbReference type="PROSITE" id="PS50887">
    <property type="entry name" value="GGDEF"/>
    <property type="match status" value="1"/>
</dbReference>
<dbReference type="InterPro" id="IPR001633">
    <property type="entry name" value="EAL_dom"/>
</dbReference>
<comment type="caution">
    <text evidence="4">The sequence shown here is derived from an EMBL/GenBank/DDBJ whole genome shotgun (WGS) entry which is preliminary data.</text>
</comment>
<dbReference type="EMBL" id="BSNC01000011">
    <property type="protein sequence ID" value="GLP97804.1"/>
    <property type="molecule type" value="Genomic_DNA"/>
</dbReference>
<reference evidence="4" key="1">
    <citation type="journal article" date="2014" name="Int. J. Syst. Evol. Microbiol.">
        <title>Complete genome sequence of Corynebacterium casei LMG S-19264T (=DSM 44701T), isolated from a smear-ripened cheese.</title>
        <authorList>
            <consortium name="US DOE Joint Genome Institute (JGI-PGF)"/>
            <person name="Walter F."/>
            <person name="Albersmeier A."/>
            <person name="Kalinowski J."/>
            <person name="Ruckert C."/>
        </authorList>
    </citation>
    <scope>NUCLEOTIDE SEQUENCE</scope>
    <source>
        <strain evidence="4">NBRC 101628</strain>
    </source>
</reference>
<dbReference type="Proteomes" id="UP001161422">
    <property type="component" value="Unassembled WGS sequence"/>
</dbReference>
<feature type="domain" description="EAL" evidence="2">
    <location>
        <begin position="571"/>
        <end position="824"/>
    </location>
</feature>
<feature type="transmembrane region" description="Helical" evidence="1">
    <location>
        <begin position="20"/>
        <end position="40"/>
    </location>
</feature>
<dbReference type="InterPro" id="IPR035965">
    <property type="entry name" value="PAS-like_dom_sf"/>
</dbReference>
<dbReference type="SUPFAM" id="SSF55785">
    <property type="entry name" value="PYP-like sensor domain (PAS domain)"/>
    <property type="match status" value="1"/>
</dbReference>
<dbReference type="Gene3D" id="3.30.70.270">
    <property type="match status" value="1"/>
</dbReference>
<name>A0AA37RYT4_9GAMM</name>
<evidence type="ECO:0000259" key="3">
    <source>
        <dbReference type="PROSITE" id="PS50887"/>
    </source>
</evidence>
<dbReference type="NCBIfam" id="TIGR00254">
    <property type="entry name" value="GGDEF"/>
    <property type="match status" value="1"/>
</dbReference>
<sequence>MMQIYNKYKDIQVRLKYPVRVLLPALLVCAWVALMSVDYFEERRLSRQQYLQAQQSLVEAYLHRYQRELQASIAQEDVDRIRWVIDGVSRAPGVSQVLVADDSSVVRFANQSVWEGNIIADVAHGFSPQVAQMVTLDGVFQMEANHSRNSLQIYFNLPQSSGLEGRLSLMYVEYDLSQGANLAGAAAMQRWLRQVTTSGLVLLVILMVWRWQVVRPLKQVMGLAASHSNPSQKLPQCASEFGLLAQRIQGLWLRHQQDQADLAAIDDRWRFLLDNEGLAVMDWLVDKDQLSLSPGCYRMLGVNELELAPHMSSWLKRLPEDESQQLQTQLEQLNQAGLDQLELHYPVRHKHGHLVTVSQRSQVVERHPDGKAKRVQAVLMDISPALKARDALSHQAKHDALTNLSNRASFLELLDAQARRLLKPEHKAGLLLIDIDNFTAWNQALGHKYGDELLLKIAARLAAEFPDWPLARMSGDEFGLLVTRFNSDSANTELENVAERVRQLLSDEFEYGSAELHLSVSIGGRLIDGSRERLASDWLRHAETALSRAKAKGRDQFVLYRPGDETYQGEQHWLLSQLRLALQRGELSVHYQPIYDRHQSLVALEALLRWHHPVHGDISPSQFIPLAEQSGLINQLGEFVIDSACRLLNQLSEAELPTPLMSINVGARQLDMDDFAQRTLRLLQQHKIAPKQIQLELTEYVLLQDNQLLAPRLSELVDAGVVIAVDDFGTGYSALSYLTELPIDKLKIDASFVQRLGKEPQAEALLKSVVDLGHNLSFELVAEGVSQPQQLQALQRFGCDYFQGFLLQKPMAESELVALLSRQPAADALHSEL</sequence>
<keyword evidence="5" id="KW-1185">Reference proteome</keyword>
<evidence type="ECO:0000313" key="4">
    <source>
        <dbReference type="EMBL" id="GLP97804.1"/>
    </source>
</evidence>
<dbReference type="InterPro" id="IPR035919">
    <property type="entry name" value="EAL_sf"/>
</dbReference>
<dbReference type="InterPro" id="IPR013655">
    <property type="entry name" value="PAS_fold_3"/>
</dbReference>
<keyword evidence="1" id="KW-0812">Transmembrane</keyword>
<evidence type="ECO:0008006" key="6">
    <source>
        <dbReference type="Google" id="ProtNLM"/>
    </source>
</evidence>